<dbReference type="GO" id="GO:0052689">
    <property type="term" value="F:carboxylic ester hydrolase activity"/>
    <property type="evidence" value="ECO:0007669"/>
    <property type="project" value="TreeGrafter"/>
</dbReference>
<dbReference type="Gene3D" id="3.40.50.1820">
    <property type="entry name" value="alpha/beta hydrolase"/>
    <property type="match status" value="1"/>
</dbReference>
<dbReference type="KEGG" id="spib:G8759_25360"/>
<dbReference type="SUPFAM" id="SSF53474">
    <property type="entry name" value="alpha/beta-Hydrolases"/>
    <property type="match status" value="1"/>
</dbReference>
<dbReference type="AlphaFoldDB" id="A0A6G9AU33"/>
<dbReference type="PANTHER" id="PTHR43265:SF1">
    <property type="entry name" value="ESTERASE ESTD"/>
    <property type="match status" value="1"/>
</dbReference>
<dbReference type="Pfam" id="PF12146">
    <property type="entry name" value="Hydrolase_4"/>
    <property type="match status" value="1"/>
</dbReference>
<dbReference type="RefSeq" id="WP_167214517.1">
    <property type="nucleotide sequence ID" value="NZ_CP050063.1"/>
</dbReference>
<feature type="domain" description="Serine aminopeptidase S33" evidence="1">
    <location>
        <begin position="79"/>
        <end position="288"/>
    </location>
</feature>
<dbReference type="EMBL" id="CP050063">
    <property type="protein sequence ID" value="QIP15723.1"/>
    <property type="molecule type" value="Genomic_DNA"/>
</dbReference>
<protein>
    <submittedName>
        <fullName evidence="2">Alpha/beta hydrolase</fullName>
    </submittedName>
</protein>
<evidence type="ECO:0000259" key="1">
    <source>
        <dbReference type="Pfam" id="PF12146"/>
    </source>
</evidence>
<keyword evidence="3" id="KW-1185">Reference proteome</keyword>
<organism evidence="2 3">
    <name type="scientific">Spirosoma aureum</name>
    <dbReference type="NCBI Taxonomy" id="2692134"/>
    <lineage>
        <taxon>Bacteria</taxon>
        <taxon>Pseudomonadati</taxon>
        <taxon>Bacteroidota</taxon>
        <taxon>Cytophagia</taxon>
        <taxon>Cytophagales</taxon>
        <taxon>Cytophagaceae</taxon>
        <taxon>Spirosoma</taxon>
    </lineage>
</organism>
<evidence type="ECO:0000313" key="3">
    <source>
        <dbReference type="Proteomes" id="UP000501802"/>
    </source>
</evidence>
<evidence type="ECO:0000313" key="2">
    <source>
        <dbReference type="EMBL" id="QIP15723.1"/>
    </source>
</evidence>
<dbReference type="Proteomes" id="UP000501802">
    <property type="component" value="Chromosome"/>
</dbReference>
<dbReference type="InterPro" id="IPR029058">
    <property type="entry name" value="AB_hydrolase_fold"/>
</dbReference>
<dbReference type="InterPro" id="IPR053145">
    <property type="entry name" value="AB_hydrolase_Est10"/>
</dbReference>
<accession>A0A6G9AU33</accession>
<sequence length="324" mass="35139">MNRLVLSTIFLILTALRVLAQSEEPIQLKADSFTLGGTLALPANLKIPIPVVLIIAGSGPTDRDGNSPMPIANLGTIKAGTYKLLSDSLVRKGIAVARYDKRFSGKSILLTAKEEDLRFDTYITDAVGFLQQLKSDRRFSKVVVLGHSEGSLIGMVAAKRANADAFISVAGSGDNIASKLKTQLGLQLGAVDKEQTFKALDSLKAGFTLSTLPTNIPAVKQMFRPSVQPYMIAWMKYDPVEQLKALTIPVLIIQGKRDMQVKVDDAEKLKAARPTDKLVLFDQMTHTLKDISGNDQMANLKTYTDPDLPLTPGLATAIAMFVKP</sequence>
<proteinExistence type="predicted"/>
<name>A0A6G9AU33_9BACT</name>
<gene>
    <name evidence="2" type="ORF">G8759_25360</name>
</gene>
<reference evidence="2 3" key="1">
    <citation type="submission" date="2020-03" db="EMBL/GenBank/DDBJ databases">
        <authorList>
            <person name="Kim M.K."/>
        </authorList>
    </citation>
    <scope>NUCLEOTIDE SEQUENCE [LARGE SCALE GENOMIC DNA]</scope>
    <source>
        <strain evidence="2 3">BT328</strain>
    </source>
</reference>
<dbReference type="PANTHER" id="PTHR43265">
    <property type="entry name" value="ESTERASE ESTD"/>
    <property type="match status" value="1"/>
</dbReference>
<dbReference type="InterPro" id="IPR022742">
    <property type="entry name" value="Hydrolase_4"/>
</dbReference>
<keyword evidence="2" id="KW-0378">Hydrolase</keyword>